<evidence type="ECO:0000256" key="1">
    <source>
        <dbReference type="SAM" id="Phobius"/>
    </source>
</evidence>
<reference evidence="2" key="1">
    <citation type="submission" date="2020-07" db="EMBL/GenBank/DDBJ databases">
        <title>The High-quality genome of the commercially important snow crab, Chionoecetes opilio.</title>
        <authorList>
            <person name="Jeong J.-H."/>
            <person name="Ryu S."/>
        </authorList>
    </citation>
    <scope>NUCLEOTIDE SEQUENCE</scope>
    <source>
        <strain evidence="2">MADBK_172401_WGS</strain>
        <tissue evidence="2">Digestive gland</tissue>
    </source>
</reference>
<dbReference type="Proteomes" id="UP000770661">
    <property type="component" value="Unassembled WGS sequence"/>
</dbReference>
<gene>
    <name evidence="2" type="ORF">GWK47_034474</name>
</gene>
<proteinExistence type="predicted"/>
<name>A0A8J4YIX5_CHIOP</name>
<comment type="caution">
    <text evidence="2">The sequence shown here is derived from an EMBL/GenBank/DDBJ whole genome shotgun (WGS) entry which is preliminary data.</text>
</comment>
<sequence length="171" mass="19333">MARPIAEPRRRRKWTLNPRGSLWANGEGVLGCVVLGWLAQSYASHHGQIVHHTRLLQCSSLCFRVMGLPLLKCSLLCLVWWWLEEGEVCTQRSAHQCVATVVPLTVIIASTLLPDHRPHLTLPPTLVNPFLVSSKSYIISPSEIRYSMLINTSRSYFPFQAKPNFTMIVIT</sequence>
<evidence type="ECO:0000313" key="2">
    <source>
        <dbReference type="EMBL" id="KAG0727543.1"/>
    </source>
</evidence>
<protein>
    <submittedName>
        <fullName evidence="2">Uncharacterized protein</fullName>
    </submittedName>
</protein>
<dbReference type="AlphaFoldDB" id="A0A8J4YIX5"/>
<feature type="transmembrane region" description="Helical" evidence="1">
    <location>
        <begin position="61"/>
        <end position="83"/>
    </location>
</feature>
<dbReference type="EMBL" id="JACEEZ010003242">
    <property type="protein sequence ID" value="KAG0727543.1"/>
    <property type="molecule type" value="Genomic_DNA"/>
</dbReference>
<dbReference type="OrthoDB" id="29523at2759"/>
<organism evidence="2 3">
    <name type="scientific">Chionoecetes opilio</name>
    <name type="common">Atlantic snow crab</name>
    <name type="synonym">Cancer opilio</name>
    <dbReference type="NCBI Taxonomy" id="41210"/>
    <lineage>
        <taxon>Eukaryota</taxon>
        <taxon>Metazoa</taxon>
        <taxon>Ecdysozoa</taxon>
        <taxon>Arthropoda</taxon>
        <taxon>Crustacea</taxon>
        <taxon>Multicrustacea</taxon>
        <taxon>Malacostraca</taxon>
        <taxon>Eumalacostraca</taxon>
        <taxon>Eucarida</taxon>
        <taxon>Decapoda</taxon>
        <taxon>Pleocyemata</taxon>
        <taxon>Brachyura</taxon>
        <taxon>Eubrachyura</taxon>
        <taxon>Majoidea</taxon>
        <taxon>Majidae</taxon>
        <taxon>Chionoecetes</taxon>
    </lineage>
</organism>
<keyword evidence="1" id="KW-0812">Transmembrane</keyword>
<keyword evidence="1" id="KW-0472">Membrane</keyword>
<feature type="transmembrane region" description="Helical" evidence="1">
    <location>
        <begin position="20"/>
        <end position="40"/>
    </location>
</feature>
<accession>A0A8J4YIX5</accession>
<keyword evidence="1" id="KW-1133">Transmembrane helix</keyword>
<keyword evidence="3" id="KW-1185">Reference proteome</keyword>
<evidence type="ECO:0000313" key="3">
    <source>
        <dbReference type="Proteomes" id="UP000770661"/>
    </source>
</evidence>